<dbReference type="PIRSF" id="PIRSF006493">
    <property type="entry name" value="Prok_Ku"/>
    <property type="match status" value="1"/>
</dbReference>
<comment type="function">
    <text evidence="3">With LigD forms a non-homologous end joining (NHEJ) DNA repair enzyme, which repairs dsDNA breaks with reduced fidelity. Binds linear dsDNA with 5'- and 3'- overhangs but not closed circular dsDNA nor ssDNA. Recruits and stimulates the ligase activity of LigD.</text>
</comment>
<evidence type="ECO:0000313" key="5">
    <source>
        <dbReference type="EMBL" id="GIM82470.1"/>
    </source>
</evidence>
<dbReference type="Gene3D" id="2.40.290.10">
    <property type="match status" value="1"/>
</dbReference>
<dbReference type="Proteomes" id="UP000680865">
    <property type="component" value="Unassembled WGS sequence"/>
</dbReference>
<comment type="subunit">
    <text evidence="3">Homodimer. Interacts with LigD.</text>
</comment>
<dbReference type="PANTHER" id="PTHR41251:SF1">
    <property type="entry name" value="NON-HOMOLOGOUS END JOINING PROTEIN KU"/>
    <property type="match status" value="1"/>
</dbReference>
<dbReference type="FunFam" id="2.40.290.10:FF:000004">
    <property type="entry name" value="Non-homologous end joining protein Ku"/>
    <property type="match status" value="1"/>
</dbReference>
<keyword evidence="1 3" id="KW-0238">DNA-binding</keyword>
<evidence type="ECO:0000259" key="4">
    <source>
        <dbReference type="SMART" id="SM00559"/>
    </source>
</evidence>
<gene>
    <name evidence="5" type="primary">ku_1</name>
    <name evidence="3" type="synonym">ku</name>
    <name evidence="5" type="ORF">Aco04nite_81660</name>
</gene>
<keyword evidence="6" id="KW-1185">Reference proteome</keyword>
<dbReference type="GO" id="GO:0006303">
    <property type="term" value="P:double-strand break repair via nonhomologous end joining"/>
    <property type="evidence" value="ECO:0007669"/>
    <property type="project" value="UniProtKB-UniRule"/>
</dbReference>
<name>A0A919W0X0_9ACTN</name>
<dbReference type="PANTHER" id="PTHR41251">
    <property type="entry name" value="NON-HOMOLOGOUS END JOINING PROTEIN KU"/>
    <property type="match status" value="1"/>
</dbReference>
<dbReference type="SMART" id="SM00559">
    <property type="entry name" value="Ku78"/>
    <property type="match status" value="1"/>
</dbReference>
<dbReference type="InterPro" id="IPR016194">
    <property type="entry name" value="SPOC-like_C_dom_sf"/>
</dbReference>
<evidence type="ECO:0000256" key="1">
    <source>
        <dbReference type="ARBA" id="ARBA00023125"/>
    </source>
</evidence>
<dbReference type="EMBL" id="BOQP01000051">
    <property type="protein sequence ID" value="GIM82470.1"/>
    <property type="molecule type" value="Genomic_DNA"/>
</dbReference>
<evidence type="ECO:0000256" key="2">
    <source>
        <dbReference type="ARBA" id="ARBA00023172"/>
    </source>
</evidence>
<dbReference type="Pfam" id="PF02735">
    <property type="entry name" value="Ku"/>
    <property type="match status" value="1"/>
</dbReference>
<evidence type="ECO:0000256" key="3">
    <source>
        <dbReference type="HAMAP-Rule" id="MF_01875"/>
    </source>
</evidence>
<dbReference type="InterPro" id="IPR006164">
    <property type="entry name" value="DNA_bd_Ku70/Ku80"/>
</dbReference>
<reference evidence="5" key="1">
    <citation type="submission" date="2021-03" db="EMBL/GenBank/DDBJ databases">
        <title>Whole genome shotgun sequence of Actinoplanes consettensis NBRC 14913.</title>
        <authorList>
            <person name="Komaki H."/>
            <person name="Tamura T."/>
        </authorList>
    </citation>
    <scope>NUCLEOTIDE SEQUENCE</scope>
    <source>
        <strain evidence="5">NBRC 14913</strain>
    </source>
</reference>
<dbReference type="RefSeq" id="WP_213002539.1">
    <property type="nucleotide sequence ID" value="NZ_BAAATW010000002.1"/>
</dbReference>
<dbReference type="SUPFAM" id="SSF100939">
    <property type="entry name" value="SPOC domain-like"/>
    <property type="match status" value="1"/>
</dbReference>
<comment type="similarity">
    <text evidence="3">Belongs to the prokaryotic Ku family.</text>
</comment>
<keyword evidence="3" id="KW-0234">DNA repair</keyword>
<keyword evidence="3" id="KW-0227">DNA damage</keyword>
<dbReference type="AlphaFoldDB" id="A0A919W0X0"/>
<feature type="domain" description="Ku" evidence="4">
    <location>
        <begin position="52"/>
        <end position="180"/>
    </location>
</feature>
<dbReference type="InterPro" id="IPR009187">
    <property type="entry name" value="Prok_Ku"/>
</dbReference>
<dbReference type="GO" id="GO:0003690">
    <property type="term" value="F:double-stranded DNA binding"/>
    <property type="evidence" value="ECO:0007669"/>
    <property type="project" value="UniProtKB-UniRule"/>
</dbReference>
<organism evidence="5 6">
    <name type="scientific">Winogradskya consettensis</name>
    <dbReference type="NCBI Taxonomy" id="113560"/>
    <lineage>
        <taxon>Bacteria</taxon>
        <taxon>Bacillati</taxon>
        <taxon>Actinomycetota</taxon>
        <taxon>Actinomycetes</taxon>
        <taxon>Micromonosporales</taxon>
        <taxon>Micromonosporaceae</taxon>
        <taxon>Winogradskya</taxon>
    </lineage>
</organism>
<protein>
    <recommendedName>
        <fullName evidence="3">Non-homologous end joining protein Ku</fullName>
    </recommendedName>
</protein>
<comment type="caution">
    <text evidence="5">The sequence shown here is derived from an EMBL/GenBank/DDBJ whole genome shotgun (WGS) entry which is preliminary data.</text>
</comment>
<evidence type="ECO:0000313" key="6">
    <source>
        <dbReference type="Proteomes" id="UP000680865"/>
    </source>
</evidence>
<dbReference type="NCBIfam" id="TIGR02772">
    <property type="entry name" value="Ku_bact"/>
    <property type="match status" value="1"/>
</dbReference>
<dbReference type="CDD" id="cd00789">
    <property type="entry name" value="KU_like"/>
    <property type="match status" value="1"/>
</dbReference>
<proteinExistence type="inferred from homology"/>
<keyword evidence="2 3" id="KW-0233">DNA recombination</keyword>
<dbReference type="HAMAP" id="MF_01875">
    <property type="entry name" value="Prokaryotic_Ku"/>
    <property type="match status" value="1"/>
</dbReference>
<sequence>MHAIWKGAISFGLVSISVRLSAATEDRSVRFHQVHRADGGRVRHRRVCSACDSEVALTDIIQGWDAGGGELVTLSDEDVTDLPLPSARTIDVLKFVPGDEVDPILYRRTYFLEPEAAALKPYALLREALRDAGRVAIVKIALRRREQLAAMKVRGDVIVLHTMRWPDELRTPDFGFLDGTVEVKDAELAMAASLIDSMSAGFDPVSLTDDHRAALQAAVEARRHGRPAAPADTQAAATRTSDLMAALAASVDRARERAATLSAPADGAP</sequence>
<dbReference type="GO" id="GO:0006310">
    <property type="term" value="P:DNA recombination"/>
    <property type="evidence" value="ECO:0007669"/>
    <property type="project" value="UniProtKB-KW"/>
</dbReference>
<accession>A0A919W0X0</accession>